<organism evidence="2 3">
    <name type="scientific">Engelhardtia mirabilis</name>
    <dbReference type="NCBI Taxonomy" id="2528011"/>
    <lineage>
        <taxon>Bacteria</taxon>
        <taxon>Pseudomonadati</taxon>
        <taxon>Planctomycetota</taxon>
        <taxon>Planctomycetia</taxon>
        <taxon>Planctomycetia incertae sedis</taxon>
        <taxon>Engelhardtia</taxon>
    </lineage>
</organism>
<evidence type="ECO:0000313" key="2">
    <source>
        <dbReference type="EMBL" id="QDU65823.1"/>
    </source>
</evidence>
<dbReference type="Proteomes" id="UP000316921">
    <property type="component" value="Chromosome"/>
</dbReference>
<accession>A0A518BFY4</accession>
<keyword evidence="3" id="KW-1185">Reference proteome</keyword>
<proteinExistence type="predicted"/>
<reference evidence="2 3" key="1">
    <citation type="submission" date="2019-02" db="EMBL/GenBank/DDBJ databases">
        <title>Deep-cultivation of Planctomycetes and their phenomic and genomic characterization uncovers novel biology.</title>
        <authorList>
            <person name="Wiegand S."/>
            <person name="Jogler M."/>
            <person name="Boedeker C."/>
            <person name="Pinto D."/>
            <person name="Vollmers J."/>
            <person name="Rivas-Marin E."/>
            <person name="Kohn T."/>
            <person name="Peeters S.H."/>
            <person name="Heuer A."/>
            <person name="Rast P."/>
            <person name="Oberbeckmann S."/>
            <person name="Bunk B."/>
            <person name="Jeske O."/>
            <person name="Meyerdierks A."/>
            <person name="Storesund J.E."/>
            <person name="Kallscheuer N."/>
            <person name="Luecker S."/>
            <person name="Lage O.M."/>
            <person name="Pohl T."/>
            <person name="Merkel B.J."/>
            <person name="Hornburger P."/>
            <person name="Mueller R.-W."/>
            <person name="Bruemmer F."/>
            <person name="Labrenz M."/>
            <person name="Spormann A.M."/>
            <person name="Op den Camp H."/>
            <person name="Overmann J."/>
            <person name="Amann R."/>
            <person name="Jetten M.S.M."/>
            <person name="Mascher T."/>
            <person name="Medema M.H."/>
            <person name="Devos D.P."/>
            <person name="Kaster A.-K."/>
            <person name="Ovreas L."/>
            <person name="Rohde M."/>
            <person name="Galperin M.Y."/>
            <person name="Jogler C."/>
        </authorList>
    </citation>
    <scope>NUCLEOTIDE SEQUENCE [LARGE SCALE GENOMIC DNA]</scope>
    <source>
        <strain evidence="2 3">Pla133</strain>
    </source>
</reference>
<dbReference type="RefSeq" id="WP_419192115.1">
    <property type="nucleotide sequence ID" value="NZ_CP036287.1"/>
</dbReference>
<dbReference type="KEGG" id="pbap:Pla133_08890"/>
<keyword evidence="1" id="KW-0812">Transmembrane</keyword>
<keyword evidence="1" id="KW-0472">Membrane</keyword>
<keyword evidence="1" id="KW-1133">Transmembrane helix</keyword>
<gene>
    <name evidence="2" type="ORF">Pla133_08890</name>
</gene>
<feature type="transmembrane region" description="Helical" evidence="1">
    <location>
        <begin position="26"/>
        <end position="43"/>
    </location>
</feature>
<evidence type="ECO:0000313" key="3">
    <source>
        <dbReference type="Proteomes" id="UP000316921"/>
    </source>
</evidence>
<name>A0A518BFY4_9BACT</name>
<dbReference type="EMBL" id="CP036287">
    <property type="protein sequence ID" value="QDU65823.1"/>
    <property type="molecule type" value="Genomic_DNA"/>
</dbReference>
<sequence length="45" mass="4782">MGDPPPRSDTARPDAWPVPTAALERRVGLALWALLACVLLVLSNA</sequence>
<evidence type="ECO:0000256" key="1">
    <source>
        <dbReference type="SAM" id="Phobius"/>
    </source>
</evidence>
<protein>
    <submittedName>
        <fullName evidence="2">Uncharacterized protein</fullName>
    </submittedName>
</protein>
<dbReference type="AlphaFoldDB" id="A0A518BFY4"/>